<keyword evidence="3 6" id="KW-1133">Transmembrane helix</keyword>
<evidence type="ECO:0000259" key="7">
    <source>
        <dbReference type="Pfam" id="PF06305"/>
    </source>
</evidence>
<evidence type="ECO:0000313" key="10">
    <source>
        <dbReference type="Proteomes" id="UP000253594"/>
    </source>
</evidence>
<evidence type="ECO:0000256" key="6">
    <source>
        <dbReference type="SAM" id="Phobius"/>
    </source>
</evidence>
<dbReference type="EMBL" id="QORE01000715">
    <property type="protein sequence ID" value="RCI73101.1"/>
    <property type="molecule type" value="Genomic_DNA"/>
</dbReference>
<feature type="transmembrane region" description="Helical" evidence="6">
    <location>
        <begin position="45"/>
        <end position="69"/>
    </location>
</feature>
<sequence>MLWVKRTLMAVGLLVVALFMIVVALENRQSVSFELFGLATPDLPVVLYVALAFIAGGIIGMLISVPLLARAKVRLRSARSDLSRTRKELAVSQSTALR</sequence>
<dbReference type="Proteomes" id="UP000253594">
    <property type="component" value="Unassembled WGS sequence"/>
</dbReference>
<organism evidence="8">
    <name type="scientific">Pseudomonas aeruginosa</name>
    <dbReference type="NCBI Taxonomy" id="287"/>
    <lineage>
        <taxon>Bacteria</taxon>
        <taxon>Pseudomonadati</taxon>
        <taxon>Pseudomonadota</taxon>
        <taxon>Gammaproteobacteria</taxon>
        <taxon>Pseudomonadales</taxon>
        <taxon>Pseudomonadaceae</taxon>
        <taxon>Pseudomonas</taxon>
    </lineage>
</organism>
<evidence type="ECO:0000256" key="1">
    <source>
        <dbReference type="ARBA" id="ARBA00022475"/>
    </source>
</evidence>
<evidence type="ECO:0000256" key="5">
    <source>
        <dbReference type="SAM" id="MobiDB-lite"/>
    </source>
</evidence>
<dbReference type="Pfam" id="PF06305">
    <property type="entry name" value="LapA_dom"/>
    <property type="match status" value="1"/>
</dbReference>
<reference evidence="9 10" key="2">
    <citation type="submission" date="2018-07" db="EMBL/GenBank/DDBJ databases">
        <title>Mechanisms of high-level aminoglycoside resistance among Gram-negative pathogens in Brazil.</title>
        <authorList>
            <person name="Ballaben A.S."/>
            <person name="Darini A.L.C."/>
            <person name="Doi Y."/>
        </authorList>
    </citation>
    <scope>NUCLEOTIDE SEQUENCE [LARGE SCALE GENOMIC DNA]</scope>
    <source>
        <strain evidence="9 10">B2-305</strain>
    </source>
</reference>
<dbReference type="EMBL" id="AF498412">
    <property type="protein sequence ID" value="AAM27721.1"/>
    <property type="molecule type" value="Genomic_DNA"/>
</dbReference>
<keyword evidence="4 6" id="KW-0472">Membrane</keyword>
<evidence type="ECO:0000313" key="8">
    <source>
        <dbReference type="EMBL" id="AAM27655.1"/>
    </source>
</evidence>
<feature type="compositionally biased region" description="Basic and acidic residues" evidence="5">
    <location>
        <begin position="78"/>
        <end position="89"/>
    </location>
</feature>
<protein>
    <submittedName>
        <fullName evidence="9">LapA family protein</fullName>
    </submittedName>
    <submittedName>
        <fullName evidence="8">ORF_3; hypothetical orfA</fullName>
    </submittedName>
</protein>
<dbReference type="EMBL" id="AF498416">
    <property type="protein sequence ID" value="AAM27794.1"/>
    <property type="molecule type" value="Genomic_DNA"/>
</dbReference>
<dbReference type="EMBL" id="AF498410">
    <property type="protein sequence ID" value="AAM27686.1"/>
    <property type="molecule type" value="Genomic_DNA"/>
</dbReference>
<evidence type="ECO:0000313" key="9">
    <source>
        <dbReference type="EMBL" id="RCI73101.1"/>
    </source>
</evidence>
<name>Q8KHN4_PSEAI</name>
<dbReference type="RefSeq" id="WP_003113431.1">
    <property type="nucleotide sequence ID" value="NZ_BSAO01000044.1"/>
</dbReference>
<gene>
    <name evidence="9" type="ORF">DT376_20130</name>
</gene>
<dbReference type="GO" id="GO:0005886">
    <property type="term" value="C:plasma membrane"/>
    <property type="evidence" value="ECO:0007669"/>
    <property type="project" value="InterPro"/>
</dbReference>
<reference evidence="8" key="1">
    <citation type="journal article" date="2002" name="J. Bacteriol.">
        <title>Genetic variation at the O-antigen biosynthetic locus in Pseudomonas aeruginosa.</title>
        <authorList>
            <person name="Raymond C.K."/>
            <person name="Sims E.H."/>
            <person name="Kas A."/>
            <person name="Spencer D.H."/>
            <person name="Kutyavin T.V."/>
            <person name="Ivey R.G."/>
            <person name="Zhou Y."/>
            <person name="Kaul R."/>
            <person name="Clendenning J.B."/>
            <person name="Olson M.V."/>
        </authorList>
    </citation>
    <scope>NUCLEOTIDE SEQUENCE</scope>
</reference>
<evidence type="ECO:0000256" key="3">
    <source>
        <dbReference type="ARBA" id="ARBA00022989"/>
    </source>
</evidence>
<accession>Q8KHN4</accession>
<feature type="region of interest" description="Disordered" evidence="5">
    <location>
        <begin position="78"/>
        <end position="98"/>
    </location>
</feature>
<dbReference type="AlphaFoldDB" id="Q8KHN4"/>
<evidence type="ECO:0000256" key="2">
    <source>
        <dbReference type="ARBA" id="ARBA00022692"/>
    </source>
</evidence>
<proteinExistence type="predicted"/>
<feature type="domain" description="Lipopolysaccharide assembly protein A" evidence="7">
    <location>
        <begin position="26"/>
        <end position="90"/>
    </location>
</feature>
<dbReference type="EMBL" id="AF498408">
    <property type="protein sequence ID" value="AAM27655.1"/>
    <property type="molecule type" value="Genomic_DNA"/>
</dbReference>
<keyword evidence="1" id="KW-1003">Cell membrane</keyword>
<evidence type="ECO:0000256" key="4">
    <source>
        <dbReference type="ARBA" id="ARBA00023136"/>
    </source>
</evidence>
<keyword evidence="2 6" id="KW-0812">Transmembrane</keyword>
<dbReference type="InterPro" id="IPR010445">
    <property type="entry name" value="LapA_dom"/>
</dbReference>
<feature type="transmembrane region" description="Helical" evidence="6">
    <location>
        <begin position="7"/>
        <end position="25"/>
    </location>
</feature>